<dbReference type="SMART" id="SM00020">
    <property type="entry name" value="Tryp_SPc"/>
    <property type="match status" value="1"/>
</dbReference>
<accession>A0A226E4D4</accession>
<name>A0A226E4D4_FOLCA</name>
<dbReference type="SUPFAM" id="SSF50494">
    <property type="entry name" value="Trypsin-like serine proteases"/>
    <property type="match status" value="1"/>
</dbReference>
<dbReference type="STRING" id="158441.A0A226E4D4"/>
<evidence type="ECO:0000313" key="4">
    <source>
        <dbReference type="Proteomes" id="UP000198287"/>
    </source>
</evidence>
<evidence type="ECO:0000259" key="2">
    <source>
        <dbReference type="PROSITE" id="PS50240"/>
    </source>
</evidence>
<gene>
    <name evidence="3" type="ORF">Fcan01_13680</name>
</gene>
<comment type="caution">
    <text evidence="3">The sequence shown here is derived from an EMBL/GenBank/DDBJ whole genome shotgun (WGS) entry which is preliminary data.</text>
</comment>
<dbReference type="PROSITE" id="PS50240">
    <property type="entry name" value="TRYPSIN_DOM"/>
    <property type="match status" value="1"/>
</dbReference>
<dbReference type="OrthoDB" id="5979691at2759"/>
<dbReference type="GO" id="GO:0004252">
    <property type="term" value="F:serine-type endopeptidase activity"/>
    <property type="evidence" value="ECO:0007669"/>
    <property type="project" value="InterPro"/>
</dbReference>
<dbReference type="InterPro" id="IPR018114">
    <property type="entry name" value="TRYPSIN_HIS"/>
</dbReference>
<dbReference type="InterPro" id="IPR001254">
    <property type="entry name" value="Trypsin_dom"/>
</dbReference>
<protein>
    <submittedName>
        <fullName evidence="3">Prostasin</fullName>
    </submittedName>
</protein>
<evidence type="ECO:0000256" key="1">
    <source>
        <dbReference type="ARBA" id="ARBA00023157"/>
    </source>
</evidence>
<evidence type="ECO:0000313" key="3">
    <source>
        <dbReference type="EMBL" id="OXA51771.1"/>
    </source>
</evidence>
<proteinExistence type="predicted"/>
<dbReference type="Pfam" id="PF00089">
    <property type="entry name" value="Trypsin"/>
    <property type="match status" value="2"/>
</dbReference>
<dbReference type="InterPro" id="IPR043504">
    <property type="entry name" value="Peptidase_S1_PA_chymotrypsin"/>
</dbReference>
<dbReference type="PANTHER" id="PTHR24252">
    <property type="entry name" value="ACROSIN-RELATED"/>
    <property type="match status" value="1"/>
</dbReference>
<organism evidence="3 4">
    <name type="scientific">Folsomia candida</name>
    <name type="common">Springtail</name>
    <dbReference type="NCBI Taxonomy" id="158441"/>
    <lineage>
        <taxon>Eukaryota</taxon>
        <taxon>Metazoa</taxon>
        <taxon>Ecdysozoa</taxon>
        <taxon>Arthropoda</taxon>
        <taxon>Hexapoda</taxon>
        <taxon>Collembola</taxon>
        <taxon>Entomobryomorpha</taxon>
        <taxon>Isotomoidea</taxon>
        <taxon>Isotomidae</taxon>
        <taxon>Proisotominae</taxon>
        <taxon>Folsomia</taxon>
    </lineage>
</organism>
<reference evidence="3 4" key="1">
    <citation type="submission" date="2015-12" db="EMBL/GenBank/DDBJ databases">
        <title>The genome of Folsomia candida.</title>
        <authorList>
            <person name="Faddeeva A."/>
            <person name="Derks M.F."/>
            <person name="Anvar Y."/>
            <person name="Smit S."/>
            <person name="Van Straalen N."/>
            <person name="Roelofs D."/>
        </authorList>
    </citation>
    <scope>NUCLEOTIDE SEQUENCE [LARGE SCALE GENOMIC DNA]</scope>
    <source>
        <strain evidence="3 4">VU population</strain>
        <tissue evidence="3">Whole body</tissue>
    </source>
</reference>
<dbReference type="PROSITE" id="PS00134">
    <property type="entry name" value="TRYPSIN_HIS"/>
    <property type="match status" value="1"/>
</dbReference>
<dbReference type="OMA" id="ADITTHR"/>
<keyword evidence="4" id="KW-1185">Reference proteome</keyword>
<dbReference type="CDD" id="cd00190">
    <property type="entry name" value="Tryp_SPc"/>
    <property type="match status" value="1"/>
</dbReference>
<sequence>MVLPTIQASSLLPILFVISGKILLKNVDGLHIRNPIFISDRANRASPFNFTDNRLGESVRDGKARLGGPGLSLRPFGHISHHKKMPHHTQWQCGSAKLDGIEVTERRGRILGGRTRFEPIPWQASLQSNENGNWRHICGAVLISQHHLLSASHCIGLESHTKYRVVLGKVNLNEVSDHEQVFYIRDADITTHRQFGFSTEFENDIAIIKVDGRNGRGVVFNNYVQPICLPDYDGWEHKMISNKENCLVSGWGSAKGPFAEDYSVSLQVASVPIQKQETCRKLYNHENNNDLTNWLRYSNPKPPEKKRRLGAGQFGGSQQRFLDSMLCAGPLTGRYVDSSRGDSGGGLACRMNGQYYLVGLVSWGDHFSAPGVYTRISHYLHWLDTEKLLLGPGYRK</sequence>
<dbReference type="InterPro" id="IPR009003">
    <property type="entry name" value="Peptidase_S1_PA"/>
</dbReference>
<dbReference type="AlphaFoldDB" id="A0A226E4D4"/>
<dbReference type="EMBL" id="LNIX01000007">
    <property type="protein sequence ID" value="OXA51771.1"/>
    <property type="molecule type" value="Genomic_DNA"/>
</dbReference>
<keyword evidence="1" id="KW-1015">Disulfide bond</keyword>
<dbReference type="GO" id="GO:0006508">
    <property type="term" value="P:proteolysis"/>
    <property type="evidence" value="ECO:0007669"/>
    <property type="project" value="InterPro"/>
</dbReference>
<dbReference type="Gene3D" id="2.40.10.10">
    <property type="entry name" value="Trypsin-like serine proteases"/>
    <property type="match status" value="1"/>
</dbReference>
<dbReference type="FunFam" id="2.40.10.10:FF:000068">
    <property type="entry name" value="transmembrane protease serine 2"/>
    <property type="match status" value="1"/>
</dbReference>
<feature type="domain" description="Peptidase S1" evidence="2">
    <location>
        <begin position="110"/>
        <end position="388"/>
    </location>
</feature>
<dbReference type="Proteomes" id="UP000198287">
    <property type="component" value="Unassembled WGS sequence"/>
</dbReference>
<dbReference type="PANTHER" id="PTHR24252:SF7">
    <property type="entry name" value="HYALIN"/>
    <property type="match status" value="1"/>
</dbReference>